<evidence type="ECO:0000256" key="3">
    <source>
        <dbReference type="ARBA" id="ARBA00004496"/>
    </source>
</evidence>
<feature type="active site" description="Proton acceptor" evidence="16">
    <location>
        <position position="109"/>
    </location>
</feature>
<evidence type="ECO:0000313" key="18">
    <source>
        <dbReference type="Proteomes" id="UP001501047"/>
    </source>
</evidence>
<evidence type="ECO:0000256" key="14">
    <source>
        <dbReference type="ARBA" id="ARBA00038036"/>
    </source>
</evidence>
<keyword evidence="10 16" id="KW-0418">Kinase</keyword>
<feature type="binding site" evidence="16">
    <location>
        <position position="184"/>
    </location>
    <ligand>
        <name>substrate</name>
    </ligand>
</feature>
<comment type="subunit">
    <text evidence="5 16">Homodimer.</text>
</comment>
<feature type="binding site" evidence="16">
    <location>
        <position position="132"/>
    </location>
    <ligand>
        <name>ATP</name>
        <dbReference type="ChEBI" id="CHEBI:30616"/>
    </ligand>
</feature>
<evidence type="ECO:0000256" key="6">
    <source>
        <dbReference type="ARBA" id="ARBA00012102"/>
    </source>
</evidence>
<comment type="subcellular location">
    <subcellularLocation>
        <location evidence="3 16">Cytoplasm</location>
    </subcellularLocation>
</comment>
<feature type="binding site" evidence="16">
    <location>
        <begin position="107"/>
        <end position="110"/>
    </location>
    <ligand>
        <name>substrate</name>
    </ligand>
</feature>
<evidence type="ECO:0000256" key="9">
    <source>
        <dbReference type="ARBA" id="ARBA00022741"/>
    </source>
</evidence>
<evidence type="ECO:0000313" key="17">
    <source>
        <dbReference type="EMBL" id="GAA0772073.1"/>
    </source>
</evidence>
<evidence type="ECO:0000256" key="13">
    <source>
        <dbReference type="ARBA" id="ARBA00022993"/>
    </source>
</evidence>
<comment type="function">
    <text evidence="16">Catalyzes the phosphorylation of pantothenate (Pan), the first step in CoA biosynthesis.</text>
</comment>
<dbReference type="HAMAP" id="MF_01274">
    <property type="entry name" value="Pantothen_kinase_3"/>
    <property type="match status" value="1"/>
</dbReference>
<dbReference type="NCBIfam" id="NF009855">
    <property type="entry name" value="PRK13321.1"/>
    <property type="match status" value="1"/>
</dbReference>
<dbReference type="Gene3D" id="3.30.420.40">
    <property type="match status" value="2"/>
</dbReference>
<feature type="binding site" evidence="16">
    <location>
        <position position="100"/>
    </location>
    <ligand>
        <name>substrate</name>
    </ligand>
</feature>
<dbReference type="SUPFAM" id="SSF53067">
    <property type="entry name" value="Actin-like ATPase domain"/>
    <property type="match status" value="2"/>
</dbReference>
<evidence type="ECO:0000256" key="16">
    <source>
        <dbReference type="HAMAP-Rule" id="MF_01274"/>
    </source>
</evidence>
<evidence type="ECO:0000256" key="4">
    <source>
        <dbReference type="ARBA" id="ARBA00005225"/>
    </source>
</evidence>
<accession>A0ABN1KNL9</accession>
<dbReference type="NCBIfam" id="NF009847">
    <property type="entry name" value="PRK13318.1-5"/>
    <property type="match status" value="1"/>
</dbReference>
<gene>
    <name evidence="16" type="primary">coaX</name>
    <name evidence="17" type="ORF">GCM10008908_17620</name>
</gene>
<dbReference type="CDD" id="cd24015">
    <property type="entry name" value="ASKHA_NBD_PanK-III"/>
    <property type="match status" value="1"/>
</dbReference>
<dbReference type="InterPro" id="IPR043129">
    <property type="entry name" value="ATPase_NBD"/>
</dbReference>
<evidence type="ECO:0000256" key="1">
    <source>
        <dbReference type="ARBA" id="ARBA00001206"/>
    </source>
</evidence>
<protein>
    <recommendedName>
        <fullName evidence="15 16">Type III pantothenate kinase</fullName>
        <ecNumber evidence="6 16">2.7.1.33</ecNumber>
    </recommendedName>
    <alternativeName>
        <fullName evidence="16">PanK-III</fullName>
    </alternativeName>
    <alternativeName>
        <fullName evidence="16">Pantothenic acid kinase</fullName>
    </alternativeName>
</protein>
<evidence type="ECO:0000256" key="8">
    <source>
        <dbReference type="ARBA" id="ARBA00022679"/>
    </source>
</evidence>
<dbReference type="PANTHER" id="PTHR34265">
    <property type="entry name" value="TYPE III PANTOTHENATE KINASE"/>
    <property type="match status" value="1"/>
</dbReference>
<sequence length="259" mass="28481">MIFVLDVGNTNIVLGIYKSKELIIEWRLSTDNRKTSDEYMIEVAQLFSYNKLDVNDISGVIISSVVPNIMYSLEHMVRKFFNKKPLVVGPGIKTGINIKYDNPKEVGADRIVNAVAAHEMYKKPLVIIDFGTATTFCAVAANGDYIGGTISPGIKISSDALFQKAAKLPRVELIKPETVICKNTVASMQAGIVYGYIGQVDFIVSKIKKEMIALGEENPMVIATGGLANLIAEGSESIDKVEPFLTLEGLRIIYEKNRE</sequence>
<comment type="caution">
    <text evidence="17">The sequence shown here is derived from an EMBL/GenBank/DDBJ whole genome shotgun (WGS) entry which is preliminary data.</text>
</comment>
<dbReference type="Pfam" id="PF03309">
    <property type="entry name" value="Pan_kinase"/>
    <property type="match status" value="1"/>
</dbReference>
<keyword evidence="16" id="KW-0479">Metal-binding</keyword>
<evidence type="ECO:0000256" key="2">
    <source>
        <dbReference type="ARBA" id="ARBA00001958"/>
    </source>
</evidence>
<proteinExistence type="inferred from homology"/>
<evidence type="ECO:0000256" key="10">
    <source>
        <dbReference type="ARBA" id="ARBA00022777"/>
    </source>
</evidence>
<feature type="binding site" evidence="16">
    <location>
        <begin position="6"/>
        <end position="13"/>
    </location>
    <ligand>
        <name>ATP</name>
        <dbReference type="ChEBI" id="CHEBI:30616"/>
    </ligand>
</feature>
<keyword evidence="13 16" id="KW-0173">Coenzyme A biosynthesis</keyword>
<evidence type="ECO:0000256" key="12">
    <source>
        <dbReference type="ARBA" id="ARBA00022958"/>
    </source>
</evidence>
<evidence type="ECO:0000256" key="7">
    <source>
        <dbReference type="ARBA" id="ARBA00022490"/>
    </source>
</evidence>
<evidence type="ECO:0000256" key="15">
    <source>
        <dbReference type="ARBA" id="ARBA00040883"/>
    </source>
</evidence>
<comment type="catalytic activity">
    <reaction evidence="1 16">
        <text>(R)-pantothenate + ATP = (R)-4'-phosphopantothenate + ADP + H(+)</text>
        <dbReference type="Rhea" id="RHEA:16373"/>
        <dbReference type="ChEBI" id="CHEBI:10986"/>
        <dbReference type="ChEBI" id="CHEBI:15378"/>
        <dbReference type="ChEBI" id="CHEBI:29032"/>
        <dbReference type="ChEBI" id="CHEBI:30616"/>
        <dbReference type="ChEBI" id="CHEBI:456216"/>
        <dbReference type="EC" id="2.7.1.33"/>
    </reaction>
</comment>
<evidence type="ECO:0000256" key="11">
    <source>
        <dbReference type="ARBA" id="ARBA00022840"/>
    </source>
</evidence>
<comment type="cofactor">
    <cofactor evidence="2">
        <name>K(+)</name>
        <dbReference type="ChEBI" id="CHEBI:29103"/>
    </cofactor>
</comment>
<dbReference type="RefSeq" id="WP_343825648.1">
    <property type="nucleotide sequence ID" value="NZ_BAAACI010000005.1"/>
</dbReference>
<reference evidence="17 18" key="1">
    <citation type="journal article" date="2019" name="Int. J. Syst. Evol. Microbiol.">
        <title>The Global Catalogue of Microorganisms (GCM) 10K type strain sequencing project: providing services to taxonomists for standard genome sequencing and annotation.</title>
        <authorList>
            <consortium name="The Broad Institute Genomics Platform"/>
            <consortium name="The Broad Institute Genome Sequencing Center for Infectious Disease"/>
            <person name="Wu L."/>
            <person name="Ma J."/>
        </authorList>
    </citation>
    <scope>NUCLEOTIDE SEQUENCE [LARGE SCALE GENOMIC DNA]</scope>
    <source>
        <strain evidence="17 18">JCM 1417</strain>
    </source>
</reference>
<comment type="cofactor">
    <cofactor evidence="16">
        <name>NH4(+)</name>
        <dbReference type="ChEBI" id="CHEBI:28938"/>
    </cofactor>
    <cofactor evidence="16">
        <name>K(+)</name>
        <dbReference type="ChEBI" id="CHEBI:29103"/>
    </cofactor>
    <text evidence="16">A monovalent cation. Ammonium or potassium.</text>
</comment>
<keyword evidence="11 16" id="KW-0067">ATP-binding</keyword>
<dbReference type="GO" id="GO:0016301">
    <property type="term" value="F:kinase activity"/>
    <property type="evidence" value="ECO:0007669"/>
    <property type="project" value="UniProtKB-KW"/>
</dbReference>
<dbReference type="EC" id="2.7.1.33" evidence="6 16"/>
<dbReference type="NCBIfam" id="NF009848">
    <property type="entry name" value="PRK13318.1-6"/>
    <property type="match status" value="1"/>
</dbReference>
<keyword evidence="9 16" id="KW-0547">Nucleotide-binding</keyword>
<name>A0ABN1KNL9_CLOSU</name>
<feature type="binding site" evidence="16">
    <location>
        <position position="129"/>
    </location>
    <ligand>
        <name>K(+)</name>
        <dbReference type="ChEBI" id="CHEBI:29103"/>
    </ligand>
</feature>
<keyword evidence="8 16" id="KW-0808">Transferase</keyword>
<keyword evidence="12 16" id="KW-0630">Potassium</keyword>
<dbReference type="EMBL" id="BAAACI010000005">
    <property type="protein sequence ID" value="GAA0772073.1"/>
    <property type="molecule type" value="Genomic_DNA"/>
</dbReference>
<evidence type="ECO:0000256" key="5">
    <source>
        <dbReference type="ARBA" id="ARBA00011738"/>
    </source>
</evidence>
<keyword evidence="7 16" id="KW-0963">Cytoplasm</keyword>
<dbReference type="Proteomes" id="UP001501047">
    <property type="component" value="Unassembled WGS sequence"/>
</dbReference>
<comment type="pathway">
    <text evidence="4 16">Cofactor biosynthesis; coenzyme A biosynthesis; CoA from (R)-pantothenate: step 1/5.</text>
</comment>
<keyword evidence="18" id="KW-1185">Reference proteome</keyword>
<dbReference type="InterPro" id="IPR004619">
    <property type="entry name" value="Type_III_PanK"/>
</dbReference>
<organism evidence="17 18">
    <name type="scientific">Clostridium subterminale</name>
    <dbReference type="NCBI Taxonomy" id="1550"/>
    <lineage>
        <taxon>Bacteria</taxon>
        <taxon>Bacillati</taxon>
        <taxon>Bacillota</taxon>
        <taxon>Clostridia</taxon>
        <taxon>Eubacteriales</taxon>
        <taxon>Clostridiaceae</taxon>
        <taxon>Clostridium</taxon>
    </lineage>
</organism>
<comment type="similarity">
    <text evidence="14 16">Belongs to the type III pantothenate kinase family.</text>
</comment>
<dbReference type="PANTHER" id="PTHR34265:SF1">
    <property type="entry name" value="TYPE III PANTOTHENATE KINASE"/>
    <property type="match status" value="1"/>
</dbReference>
<dbReference type="NCBIfam" id="TIGR00671">
    <property type="entry name" value="baf"/>
    <property type="match status" value="1"/>
</dbReference>